<dbReference type="Pfam" id="PF02746">
    <property type="entry name" value="MR_MLE_N"/>
    <property type="match status" value="1"/>
</dbReference>
<organism evidence="3 4">
    <name type="scientific">Verticiella sediminum</name>
    <dbReference type="NCBI Taxonomy" id="1247510"/>
    <lineage>
        <taxon>Bacteria</taxon>
        <taxon>Pseudomonadati</taxon>
        <taxon>Pseudomonadota</taxon>
        <taxon>Betaproteobacteria</taxon>
        <taxon>Burkholderiales</taxon>
        <taxon>Alcaligenaceae</taxon>
        <taxon>Verticiella</taxon>
    </lineage>
</organism>
<dbReference type="AlphaFoldDB" id="A0A556AIZ4"/>
<dbReference type="Gene3D" id="3.20.20.120">
    <property type="entry name" value="Enolase-like C-terminal domain"/>
    <property type="match status" value="1"/>
</dbReference>
<gene>
    <name evidence="3" type="ORF">FOZ76_15665</name>
</gene>
<evidence type="ECO:0000313" key="4">
    <source>
        <dbReference type="Proteomes" id="UP000318405"/>
    </source>
</evidence>
<dbReference type="InterPro" id="IPR029065">
    <property type="entry name" value="Enolase_C-like"/>
</dbReference>
<dbReference type="RefSeq" id="WP_143949201.1">
    <property type="nucleotide sequence ID" value="NZ_BAABMB010000001.1"/>
</dbReference>
<evidence type="ECO:0000313" key="3">
    <source>
        <dbReference type="EMBL" id="TSH92835.1"/>
    </source>
</evidence>
<dbReference type="Gene3D" id="3.30.390.10">
    <property type="entry name" value="Enolase-like, N-terminal domain"/>
    <property type="match status" value="1"/>
</dbReference>
<dbReference type="Proteomes" id="UP000318405">
    <property type="component" value="Unassembled WGS sequence"/>
</dbReference>
<sequence length="368" mass="39429">MKIRSVQAIPLSIPFEVRSRLPAWRGKDFGALEILLVRIETEDGCVGWGEAFSYACQVPVKAAIEQMIAPLLIGQDARRITGLMHDVQKVLHIYGRYGVVNFALSGVDIALWDMAGRRAGLSLVELLGGANASTIDAYASLFRFDDPDRVAEAARAAVSAGYKSMKVHTRGSVDVGAVRGVVGSEIPLMVDTNCHWTPAEASRLAHALKAYDIRWLEEPIYPPESFDALRDLRQESGIPIAIGENACTVHEFQKILAAGAATYVQPSVAKVGGITEFRKVAALTEAYGASLAPHSTYFGPGFLATLHLIAAQPAAPRMSIEHFVVGPEASLYGGALDVQDGAFALPPGPGLGLQPDGDVLRDYRVKPA</sequence>
<evidence type="ECO:0000259" key="2">
    <source>
        <dbReference type="SMART" id="SM00922"/>
    </source>
</evidence>
<reference evidence="3 4" key="1">
    <citation type="submission" date="2019-07" db="EMBL/GenBank/DDBJ databases">
        <title>Qingshengfaniella alkalisoli gen. nov., sp. nov., isolated from saline soil.</title>
        <authorList>
            <person name="Xu L."/>
            <person name="Huang X.-X."/>
            <person name="Sun J.-Q."/>
        </authorList>
    </citation>
    <scope>NUCLEOTIDE SEQUENCE [LARGE SCALE GENOMIC DNA]</scope>
    <source>
        <strain evidence="3 4">DSM 27279</strain>
    </source>
</reference>
<evidence type="ECO:0000256" key="1">
    <source>
        <dbReference type="ARBA" id="ARBA00023239"/>
    </source>
</evidence>
<comment type="caution">
    <text evidence="3">The sequence shown here is derived from an EMBL/GenBank/DDBJ whole genome shotgun (WGS) entry which is preliminary data.</text>
</comment>
<dbReference type="InterPro" id="IPR018110">
    <property type="entry name" value="Mandel_Rmase/mucon_lact_enz_CS"/>
</dbReference>
<dbReference type="GO" id="GO:0016829">
    <property type="term" value="F:lyase activity"/>
    <property type="evidence" value="ECO:0007669"/>
    <property type="project" value="UniProtKB-KW"/>
</dbReference>
<dbReference type="OrthoDB" id="8609034at2"/>
<dbReference type="InterPro" id="IPR029017">
    <property type="entry name" value="Enolase-like_N"/>
</dbReference>
<proteinExistence type="predicted"/>
<dbReference type="EMBL" id="VLTJ01000029">
    <property type="protein sequence ID" value="TSH92835.1"/>
    <property type="molecule type" value="Genomic_DNA"/>
</dbReference>
<dbReference type="SFLD" id="SFLDS00001">
    <property type="entry name" value="Enolase"/>
    <property type="match status" value="1"/>
</dbReference>
<dbReference type="SUPFAM" id="SSF54826">
    <property type="entry name" value="Enolase N-terminal domain-like"/>
    <property type="match status" value="1"/>
</dbReference>
<name>A0A556AIZ4_9BURK</name>
<feature type="domain" description="Mandelate racemase/muconate lactonizing enzyme C-terminal" evidence="2">
    <location>
        <begin position="147"/>
        <end position="239"/>
    </location>
</feature>
<dbReference type="InterPro" id="IPR034593">
    <property type="entry name" value="DgoD-like"/>
</dbReference>
<dbReference type="InterPro" id="IPR036849">
    <property type="entry name" value="Enolase-like_C_sf"/>
</dbReference>
<dbReference type="SMART" id="SM00922">
    <property type="entry name" value="MR_MLE"/>
    <property type="match status" value="1"/>
</dbReference>
<dbReference type="PANTHER" id="PTHR48080">
    <property type="entry name" value="D-GALACTONATE DEHYDRATASE-RELATED"/>
    <property type="match status" value="1"/>
</dbReference>
<dbReference type="InterPro" id="IPR013341">
    <property type="entry name" value="Mandelate_racemase_N_dom"/>
</dbReference>
<dbReference type="GO" id="GO:0009063">
    <property type="term" value="P:amino acid catabolic process"/>
    <property type="evidence" value="ECO:0007669"/>
    <property type="project" value="InterPro"/>
</dbReference>
<dbReference type="CDD" id="cd03316">
    <property type="entry name" value="MR_like"/>
    <property type="match status" value="1"/>
</dbReference>
<keyword evidence="1" id="KW-0456">Lyase</keyword>
<dbReference type="SUPFAM" id="SSF51604">
    <property type="entry name" value="Enolase C-terminal domain-like"/>
    <property type="match status" value="1"/>
</dbReference>
<dbReference type="InterPro" id="IPR013342">
    <property type="entry name" value="Mandelate_racemase_C"/>
</dbReference>
<keyword evidence="4" id="KW-1185">Reference proteome</keyword>
<dbReference type="Pfam" id="PF13378">
    <property type="entry name" value="MR_MLE_C"/>
    <property type="match status" value="1"/>
</dbReference>
<dbReference type="PANTHER" id="PTHR48080:SF2">
    <property type="entry name" value="D-GALACTONATE DEHYDRATASE"/>
    <property type="match status" value="1"/>
</dbReference>
<dbReference type="PROSITE" id="PS00909">
    <property type="entry name" value="MR_MLE_2"/>
    <property type="match status" value="1"/>
</dbReference>
<protein>
    <submittedName>
        <fullName evidence="3">Mandelate racemase/muconate lactonizing enzyme family protein</fullName>
    </submittedName>
</protein>
<accession>A0A556AIZ4</accession>